<sequence>KSNNKARSGFTKLEEVFVVKKPSKTLRKSV</sequence>
<evidence type="ECO:0000313" key="1">
    <source>
        <dbReference type="EMBL" id="GAG71691.1"/>
    </source>
</evidence>
<dbReference type="AlphaFoldDB" id="X1BI12"/>
<comment type="caution">
    <text evidence="1">The sequence shown here is derived from an EMBL/GenBank/DDBJ whole genome shotgun (WGS) entry which is preliminary data.</text>
</comment>
<reference evidence="1" key="1">
    <citation type="journal article" date="2014" name="Front. Microbiol.">
        <title>High frequency of phylogenetically diverse reductive dehalogenase-homologous genes in deep subseafloor sedimentary metagenomes.</title>
        <authorList>
            <person name="Kawai M."/>
            <person name="Futagami T."/>
            <person name="Toyoda A."/>
            <person name="Takaki Y."/>
            <person name="Nishi S."/>
            <person name="Hori S."/>
            <person name="Arai W."/>
            <person name="Tsubouchi T."/>
            <person name="Morono Y."/>
            <person name="Uchiyama I."/>
            <person name="Ito T."/>
            <person name="Fujiyama A."/>
            <person name="Inagaki F."/>
            <person name="Takami H."/>
        </authorList>
    </citation>
    <scope>NUCLEOTIDE SEQUENCE</scope>
    <source>
        <strain evidence="1">Expedition CK06-06</strain>
    </source>
</reference>
<proteinExistence type="predicted"/>
<protein>
    <submittedName>
        <fullName evidence="1">Uncharacterized protein</fullName>
    </submittedName>
</protein>
<organism evidence="1">
    <name type="scientific">marine sediment metagenome</name>
    <dbReference type="NCBI Taxonomy" id="412755"/>
    <lineage>
        <taxon>unclassified sequences</taxon>
        <taxon>metagenomes</taxon>
        <taxon>ecological metagenomes</taxon>
    </lineage>
</organism>
<name>X1BI12_9ZZZZ</name>
<accession>X1BI12</accession>
<dbReference type="EMBL" id="BART01000389">
    <property type="protein sequence ID" value="GAG71691.1"/>
    <property type="molecule type" value="Genomic_DNA"/>
</dbReference>
<feature type="non-terminal residue" evidence="1">
    <location>
        <position position="1"/>
    </location>
</feature>
<gene>
    <name evidence="1" type="ORF">S01H4_01931</name>
</gene>